<dbReference type="SUPFAM" id="SSF81383">
    <property type="entry name" value="F-box domain"/>
    <property type="match status" value="1"/>
</dbReference>
<name>A0A7R8AND7_9EURO</name>
<dbReference type="Pfam" id="PF12937">
    <property type="entry name" value="F-box-like"/>
    <property type="match status" value="1"/>
</dbReference>
<evidence type="ECO:0000256" key="3">
    <source>
        <dbReference type="ARBA" id="ARBA00011725"/>
    </source>
</evidence>
<comment type="subunit">
    <text evidence="3">Component of the SCF(sconB) E3 ubiquitin ligase complex.</text>
</comment>
<dbReference type="SUPFAM" id="SSF50978">
    <property type="entry name" value="WD40 repeat-like"/>
    <property type="match status" value="1"/>
</dbReference>
<proteinExistence type="inferred from homology"/>
<evidence type="ECO:0000256" key="1">
    <source>
        <dbReference type="ARBA" id="ARBA00002730"/>
    </source>
</evidence>
<dbReference type="InterPro" id="IPR001810">
    <property type="entry name" value="F-box_dom"/>
</dbReference>
<evidence type="ECO:0000313" key="11">
    <source>
        <dbReference type="Proteomes" id="UP000654913"/>
    </source>
</evidence>
<evidence type="ECO:0000256" key="6">
    <source>
        <dbReference type="ARBA" id="ARBA00032113"/>
    </source>
</evidence>
<dbReference type="Proteomes" id="UP000654913">
    <property type="component" value="Chromosome 4"/>
</dbReference>
<reference evidence="10" key="1">
    <citation type="submission" date="2021-01" db="EMBL/GenBank/DDBJ databases">
        <authorList>
            <consortium name="Aspergillus puulaauensis MK2 genome sequencing consortium"/>
            <person name="Kazuki M."/>
            <person name="Futagami T."/>
        </authorList>
    </citation>
    <scope>NUCLEOTIDE SEQUENCE</scope>
    <source>
        <strain evidence="10">MK2</strain>
    </source>
</reference>
<dbReference type="AlphaFoldDB" id="A0A7R8AND7"/>
<evidence type="ECO:0000256" key="4">
    <source>
        <dbReference type="ARBA" id="ARBA00015819"/>
    </source>
</evidence>
<dbReference type="InterPro" id="IPR036322">
    <property type="entry name" value="WD40_repeat_dom_sf"/>
</dbReference>
<accession>A0A7R8AND7</accession>
<evidence type="ECO:0000256" key="7">
    <source>
        <dbReference type="PROSITE-ProRule" id="PRU00221"/>
    </source>
</evidence>
<dbReference type="InterPro" id="IPR015943">
    <property type="entry name" value="WD40/YVTN_repeat-like_dom_sf"/>
</dbReference>
<evidence type="ECO:0000256" key="5">
    <source>
        <dbReference type="ARBA" id="ARBA00030034"/>
    </source>
</evidence>
<dbReference type="InterPro" id="IPR036047">
    <property type="entry name" value="F-box-like_dom_sf"/>
</dbReference>
<comment type="function">
    <text evidence="1">Component of the SCF(sconB) E3 ubiquitin ligase complex involved in the regulation of sulfur metabolite repression, probably by mediating the inactivation or degradation of the metR transcription factor.</text>
</comment>
<feature type="region of interest" description="Disordered" evidence="8">
    <location>
        <begin position="1"/>
        <end position="25"/>
    </location>
</feature>
<sequence>MSKRGNDNELSKHPPPKRPRTTEAGLQTDNLSSLSNEILLHILSFLPIPALLICQSLSHRFYALAGDSELWKRQYFAKWVRPRARRLAITRRTSFPQSKLEYSPRVSTWLDHSHLDRNNQVTNWKRQYQLRHNWSRGTCRVTQIEIPQPPRPPMLATLCAGYVFTADAYGGLRAWSVESPERRNAGLHFVGSGSQSPSAPTALTATCGPEKNCIEIVVGFDNGVFTVYKMNSTSLRLDIRFSRTMTAHGAITAMAASYPYLMVVSKHMMLSLYKLPLEADDSSWRDDATLIASLKADSVLSPMSLSVRVAGSEIIASIVYSFLHLGCGWSLGIQELHFDKTGRQTKSRLTTTVDTQYGLHLRRLPASINGQVSAPELESIIFPRASPIMPAILHHDPPTSVSYSHPYLLTSHADNTLTIYLVVSTSSSLFVKGGERLWGHTSSVSAVQVSDRGKAISVSSQGDEVRIWELESLISSFGSQKVLQGDTSIRVKPGNQPHPQDHEGPGLLSGVSHRDFRRTRSPSANMVHKKARARDCIGFDDERLLLLREKEHGSQLLEFYDFR</sequence>
<dbReference type="PROSITE" id="PS50181">
    <property type="entry name" value="FBOX"/>
    <property type="match status" value="1"/>
</dbReference>
<evidence type="ECO:0000256" key="8">
    <source>
        <dbReference type="SAM" id="MobiDB-lite"/>
    </source>
</evidence>
<dbReference type="RefSeq" id="XP_041556956.1">
    <property type="nucleotide sequence ID" value="XM_041704363.1"/>
</dbReference>
<evidence type="ECO:0000259" key="9">
    <source>
        <dbReference type="PROSITE" id="PS50181"/>
    </source>
</evidence>
<dbReference type="KEGG" id="apuu:APUU_41206A"/>
<evidence type="ECO:0000256" key="2">
    <source>
        <dbReference type="ARBA" id="ARBA00007968"/>
    </source>
</evidence>
<feature type="region of interest" description="Disordered" evidence="8">
    <location>
        <begin position="489"/>
        <end position="511"/>
    </location>
</feature>
<dbReference type="OrthoDB" id="3219396at2759"/>
<comment type="similarity">
    <text evidence="2">Belongs to the WD repeat MET30/SCONB/SCON-2 family.</text>
</comment>
<evidence type="ECO:0000313" key="10">
    <source>
        <dbReference type="EMBL" id="BCS24762.1"/>
    </source>
</evidence>
<feature type="domain" description="F-box" evidence="9">
    <location>
        <begin position="28"/>
        <end position="74"/>
    </location>
</feature>
<keyword evidence="11" id="KW-1185">Reference proteome</keyword>
<reference evidence="10" key="2">
    <citation type="submission" date="2021-02" db="EMBL/GenBank/DDBJ databases">
        <title>Aspergillus puulaauensis MK2 genome sequence.</title>
        <authorList>
            <person name="Futagami T."/>
            <person name="Mori K."/>
            <person name="Kadooka C."/>
            <person name="Tanaka T."/>
        </authorList>
    </citation>
    <scope>NUCLEOTIDE SEQUENCE</scope>
    <source>
        <strain evidence="10">MK2</strain>
    </source>
</reference>
<dbReference type="Pfam" id="PF25499">
    <property type="entry name" value="Beta-prop_pof12"/>
    <property type="match status" value="1"/>
</dbReference>
<dbReference type="Gene3D" id="2.130.10.10">
    <property type="entry name" value="YVTN repeat-like/Quinoprotein amine dehydrogenase"/>
    <property type="match status" value="1"/>
</dbReference>
<dbReference type="EMBL" id="AP024446">
    <property type="protein sequence ID" value="BCS24762.1"/>
    <property type="molecule type" value="Genomic_DNA"/>
</dbReference>
<protein>
    <recommendedName>
        <fullName evidence="4">Probable E3 ubiquitin ligase complex SCF subunit sconB</fullName>
    </recommendedName>
    <alternativeName>
        <fullName evidence="6">Sulfur controller B</fullName>
    </alternativeName>
    <alternativeName>
        <fullName evidence="5">Sulfur metabolite repression control protein B</fullName>
    </alternativeName>
</protein>
<keyword evidence="7" id="KW-0853">WD repeat</keyword>
<dbReference type="PROSITE" id="PS50294">
    <property type="entry name" value="WD_REPEATS_REGION"/>
    <property type="match status" value="1"/>
</dbReference>
<organism evidence="10 11">
    <name type="scientific">Aspergillus puulaauensis</name>
    <dbReference type="NCBI Taxonomy" id="1220207"/>
    <lineage>
        <taxon>Eukaryota</taxon>
        <taxon>Fungi</taxon>
        <taxon>Dikarya</taxon>
        <taxon>Ascomycota</taxon>
        <taxon>Pezizomycotina</taxon>
        <taxon>Eurotiomycetes</taxon>
        <taxon>Eurotiomycetidae</taxon>
        <taxon>Eurotiales</taxon>
        <taxon>Aspergillaceae</taxon>
        <taxon>Aspergillus</taxon>
    </lineage>
</organism>
<dbReference type="InterPro" id="IPR001680">
    <property type="entry name" value="WD40_rpt"/>
</dbReference>
<feature type="compositionally biased region" description="Basic and acidic residues" evidence="8">
    <location>
        <begin position="1"/>
        <end position="12"/>
    </location>
</feature>
<dbReference type="GeneID" id="64974767"/>
<dbReference type="SMART" id="SM00256">
    <property type="entry name" value="FBOX"/>
    <property type="match status" value="1"/>
</dbReference>
<gene>
    <name evidence="10" type="ORF">APUU_41206A</name>
</gene>
<feature type="repeat" description="WD" evidence="7">
    <location>
        <begin position="437"/>
        <end position="472"/>
    </location>
</feature>
<dbReference type="PROSITE" id="PS50082">
    <property type="entry name" value="WD_REPEATS_2"/>
    <property type="match status" value="1"/>
</dbReference>
<dbReference type="Gene3D" id="1.20.1280.50">
    <property type="match status" value="1"/>
</dbReference>